<accession>E5A0B9</accession>
<dbReference type="GeneID" id="13283597"/>
<dbReference type="Proteomes" id="UP000002668">
    <property type="component" value="Genome"/>
</dbReference>
<dbReference type="VEuPathDB" id="FungiDB:LEMA_P101100.1"/>
<reference evidence="3" key="1">
    <citation type="journal article" date="2011" name="Nat. Commun.">
        <title>Effector diversification within compartments of the Leptosphaeria maculans genome affected by Repeat-Induced Point mutations.</title>
        <authorList>
            <person name="Rouxel T."/>
            <person name="Grandaubert J."/>
            <person name="Hane J.K."/>
            <person name="Hoede C."/>
            <person name="van de Wouw A.P."/>
            <person name="Couloux A."/>
            <person name="Dominguez V."/>
            <person name="Anthouard V."/>
            <person name="Bally P."/>
            <person name="Bourras S."/>
            <person name="Cozijnsen A.J."/>
            <person name="Ciuffetti L.M."/>
            <person name="Degrave A."/>
            <person name="Dilmaghani A."/>
            <person name="Duret L."/>
            <person name="Fudal I."/>
            <person name="Goodwin S.B."/>
            <person name="Gout L."/>
            <person name="Glaser N."/>
            <person name="Linglin J."/>
            <person name="Kema G.H.J."/>
            <person name="Lapalu N."/>
            <person name="Lawrence C.B."/>
            <person name="May K."/>
            <person name="Meyer M."/>
            <person name="Ollivier B."/>
            <person name="Poulain J."/>
            <person name="Schoch C.L."/>
            <person name="Simon A."/>
            <person name="Spatafora J.W."/>
            <person name="Stachowiak A."/>
            <person name="Turgeon B.G."/>
            <person name="Tyler B.M."/>
            <person name="Vincent D."/>
            <person name="Weissenbach J."/>
            <person name="Amselem J."/>
            <person name="Quesneville H."/>
            <person name="Oliver R.P."/>
            <person name="Wincker P."/>
            <person name="Balesdent M.-H."/>
            <person name="Howlett B.J."/>
        </authorList>
    </citation>
    <scope>NUCLEOTIDE SEQUENCE [LARGE SCALE GENOMIC DNA]</scope>
    <source>
        <strain evidence="3">JN3 / isolate v23.1.3 / race Av1-4-5-6-7-8</strain>
    </source>
</reference>
<protein>
    <submittedName>
        <fullName evidence="2">Uncharacterized protein</fullName>
    </submittedName>
</protein>
<dbReference type="OrthoDB" id="3775566at2759"/>
<evidence type="ECO:0000313" key="3">
    <source>
        <dbReference type="Proteomes" id="UP000002668"/>
    </source>
</evidence>
<dbReference type="InParanoid" id="E5A0B9"/>
<dbReference type="HOGENOM" id="CLU_1255874_0_0_1"/>
<dbReference type="eggNOG" id="ENOG502STMM">
    <property type="taxonomic scope" value="Eukaryota"/>
</dbReference>
<proteinExistence type="predicted"/>
<gene>
    <name evidence="2" type="ORF">LEMA_P101100.1</name>
</gene>
<evidence type="ECO:0000313" key="2">
    <source>
        <dbReference type="EMBL" id="CBX96979.1"/>
    </source>
</evidence>
<evidence type="ECO:0000256" key="1">
    <source>
        <dbReference type="SAM" id="SignalP"/>
    </source>
</evidence>
<dbReference type="OMA" id="CFGDVAC"/>
<keyword evidence="3" id="KW-1185">Reference proteome</keyword>
<feature type="chain" id="PRO_5003194935" evidence="1">
    <location>
        <begin position="21"/>
        <end position="222"/>
    </location>
</feature>
<dbReference type="AlphaFoldDB" id="E5A0B9"/>
<keyword evidence="1" id="KW-0732">Signal</keyword>
<organism evidence="3">
    <name type="scientific">Leptosphaeria maculans (strain JN3 / isolate v23.1.3 / race Av1-4-5-6-7-8)</name>
    <name type="common">Blackleg fungus</name>
    <name type="synonym">Phoma lingam</name>
    <dbReference type="NCBI Taxonomy" id="985895"/>
    <lineage>
        <taxon>Eukaryota</taxon>
        <taxon>Fungi</taxon>
        <taxon>Dikarya</taxon>
        <taxon>Ascomycota</taxon>
        <taxon>Pezizomycotina</taxon>
        <taxon>Dothideomycetes</taxon>
        <taxon>Pleosporomycetidae</taxon>
        <taxon>Pleosporales</taxon>
        <taxon>Pleosporineae</taxon>
        <taxon>Leptosphaeriaceae</taxon>
        <taxon>Plenodomus</taxon>
        <taxon>Plenodomus lingam/Leptosphaeria maculans species complex</taxon>
    </lineage>
</organism>
<dbReference type="EMBL" id="FP929130">
    <property type="protein sequence ID" value="CBX96979.1"/>
    <property type="molecule type" value="Genomic_DNA"/>
</dbReference>
<feature type="signal peptide" evidence="1">
    <location>
        <begin position="1"/>
        <end position="20"/>
    </location>
</feature>
<name>E5A0B9_LEPMJ</name>
<sequence length="222" mass="24730">MQKSVVFVHLLLSLVVPSHAGVKQEDFTGIGHIHVLNSSDWQTATPDLKVGCMDASGKFVKDVSEESCGVFARLAEYPYTLSTSEGNCTFEDDRQENNGDSLYGQMDYAWNCGKDYKTSIYDELYTITGLPYVFLCFGDIACFYDAKRVPAPAEQLSLWQFHWGSQQLGITPGHIQLLLMWDKIGDLPKREDSSSVIPGPRVELESGQQVPLLGKRVKALEV</sequence>